<dbReference type="Pfam" id="PF07532">
    <property type="entry name" value="Big_4"/>
    <property type="match status" value="2"/>
</dbReference>
<dbReference type="Gene3D" id="2.80.10.50">
    <property type="match status" value="1"/>
</dbReference>
<dbReference type="Gene3D" id="2.60.40.1180">
    <property type="entry name" value="Golgi alpha-mannosidase II"/>
    <property type="match status" value="1"/>
</dbReference>
<dbReference type="InterPro" id="IPR039743">
    <property type="entry name" value="6GAL/EXGAL"/>
</dbReference>
<dbReference type="SUPFAM" id="SSF49785">
    <property type="entry name" value="Galactose-binding domain-like"/>
    <property type="match status" value="1"/>
</dbReference>
<organism evidence="6 7">
    <name type="scientific">Micromonospora haikouensis</name>
    <dbReference type="NCBI Taxonomy" id="686309"/>
    <lineage>
        <taxon>Bacteria</taxon>
        <taxon>Bacillati</taxon>
        <taxon>Actinomycetota</taxon>
        <taxon>Actinomycetes</taxon>
        <taxon>Micromonosporales</taxon>
        <taxon>Micromonosporaceae</taxon>
        <taxon>Micromonospora</taxon>
    </lineage>
</organism>
<dbReference type="PROSITE" id="PS50231">
    <property type="entry name" value="RICIN_B_LECTIN"/>
    <property type="match status" value="1"/>
</dbReference>
<dbReference type="InterPro" id="IPR039514">
    <property type="entry name" value="6GAL-like"/>
</dbReference>
<dbReference type="PANTHER" id="PTHR42767">
    <property type="entry name" value="ENDO-BETA-1,6-GALACTANASE"/>
    <property type="match status" value="1"/>
</dbReference>
<dbReference type="InterPro" id="IPR013780">
    <property type="entry name" value="Glyco_hydro_b"/>
</dbReference>
<evidence type="ECO:0000313" key="7">
    <source>
        <dbReference type="Proteomes" id="UP000032254"/>
    </source>
</evidence>
<evidence type="ECO:0000256" key="2">
    <source>
        <dbReference type="SAM" id="SignalP"/>
    </source>
</evidence>
<evidence type="ECO:0000256" key="1">
    <source>
        <dbReference type="SAM" id="MobiDB-lite"/>
    </source>
</evidence>
<gene>
    <name evidence="6" type="ORF">TK50_14475</name>
</gene>
<evidence type="ECO:0000259" key="4">
    <source>
        <dbReference type="Pfam" id="PF14200"/>
    </source>
</evidence>
<dbReference type="Proteomes" id="UP000032254">
    <property type="component" value="Unassembled WGS sequence"/>
</dbReference>
<dbReference type="Pfam" id="PF14587">
    <property type="entry name" value="Glyco_hydr_30_2"/>
    <property type="match status" value="1"/>
</dbReference>
<dbReference type="InterPro" id="IPR035992">
    <property type="entry name" value="Ricin_B-like_lectins"/>
</dbReference>
<feature type="domain" description="Bacterial Ig-like" evidence="3">
    <location>
        <begin position="785"/>
        <end position="835"/>
    </location>
</feature>
<dbReference type="InterPro" id="IPR017853">
    <property type="entry name" value="GH"/>
</dbReference>
<proteinExistence type="predicted"/>
<accession>A0A0D0XA94</accession>
<evidence type="ECO:0000259" key="5">
    <source>
        <dbReference type="Pfam" id="PF14587"/>
    </source>
</evidence>
<feature type="signal peptide" evidence="2">
    <location>
        <begin position="1"/>
        <end position="34"/>
    </location>
</feature>
<dbReference type="InterPro" id="IPR000772">
    <property type="entry name" value="Ricin_B_lectin"/>
</dbReference>
<dbReference type="SUPFAM" id="SSF51445">
    <property type="entry name" value="(Trans)glycosidases"/>
    <property type="match status" value="1"/>
</dbReference>
<name>A0A0D0XA94_9ACTN</name>
<reference evidence="6 7" key="1">
    <citation type="submission" date="2015-01" db="EMBL/GenBank/DDBJ databases">
        <title>Sequencing and annotation of Micromonospora carbonacea strain JXNU-1 genome.</title>
        <authorList>
            <person name="Long Z."/>
            <person name="Huang Y."/>
            <person name="Jiang Y."/>
        </authorList>
    </citation>
    <scope>NUCLEOTIDE SEQUENCE [LARGE SCALE GENOMIC DNA]</scope>
    <source>
        <strain evidence="6 7">JXNU-1</strain>
    </source>
</reference>
<sequence>MSRNPSRRGPAAAITAAVVTLGVAVAPGAGPASAAPGAGSPGRTANASAPAPAAGAAPPVVTVRPDPSYQGQEFQGWGTSLVWFANATGGYPEEIRQRLADLVFGEQGLNLNIARYNIGGGNAPDVPDYLRPGGAVPGWWRAPDGTTRADTDWWDPENPQHWNPDADRAQRWWVDRIKNDVTRWETFSNSPPWFQTVSGYVSGGFDPAADQIRADRVDDFATYLVRVTQRLEAAHGITVDTIDPLNEPNTTYWSTRLGADGNPVGGRQEGAHAGPALQQQVVRAVAAELRAAGSGTRVSAMDETNPGTFATNWNAYPDDVRGLVDQLNVHTYGTGQRTTARDIAKGEDKPLWMSEVEGSWGDGHSLTSMAPGLGMARHMVDDLRELEPSAWVFWQPVEDYDNMKPGGEFPQGSNWGSIQLPFDCTAADTLRTCPIYTNTKFDTVRNFTHHIRPGDRLVAVNDTSSVAAVATGGRATVVHVNDGTAARTVALDLSAFGAVAANATVTPVVTSADGALRRGAPVAVRDRAARVDVPAQSVTTFLVTGVSGVAPGAALVRDGHVYRLTGVQSGRSLAPAGGTGSGAVIRTTDPASADQLWRLTRLAGGTGNRARYAVATADGTRQVAVVDQAVTLVPAVAAPGPQAQWILSTTGDGTYTLVNVGSRRLLEVGGQATGDGAAVTSWLANSGANQRWRVTDETVLRIAPTDAFTVPGVAPALPDTVVPVRRDGARGALPVTWRLPAASKWKRPGTVRITGRATDAIGRAHVARATVVVDTLVATRPTRAKAAVGGEPTLPATVTAVARRGATVQRPVRWQPPPAGAFEAPGVVTLTGQADAGDGRTLAASVRVQVTPPVQERATPAGVAATFTEPGYSPDGLANGVLTDKAWSNWRSGAKNASDTLTVTLPERRALTRVVVHFYRDGFDSYPQSLRAQVRDPQGGWVDAGASVDVPTGTASAPAVDVPVTATTDAVRIVLTAHPDRHITASEIEVFAAAPGTSSDASAARIALDGVPLAGFDPEKLSYTVARRGELPCVTAVAADPYATVVVRQPKAGSRTATVSVTSEDGSQSRTYTIRLRR</sequence>
<evidence type="ECO:0000259" key="3">
    <source>
        <dbReference type="Pfam" id="PF07532"/>
    </source>
</evidence>
<dbReference type="SUPFAM" id="SSF50370">
    <property type="entry name" value="Ricin B-like lectins"/>
    <property type="match status" value="1"/>
</dbReference>
<feature type="region of interest" description="Disordered" evidence="1">
    <location>
        <begin position="30"/>
        <end position="71"/>
    </location>
</feature>
<dbReference type="Gene3D" id="3.20.20.80">
    <property type="entry name" value="Glycosidases"/>
    <property type="match status" value="1"/>
</dbReference>
<dbReference type="OrthoDB" id="9806701at2"/>
<keyword evidence="7" id="KW-1185">Reference proteome</keyword>
<dbReference type="PATRIC" id="fig|47853.6.peg.3058"/>
<feature type="domain" description="Endo-beta-1,6-galactanase-like" evidence="5">
    <location>
        <begin position="61"/>
        <end position="301"/>
    </location>
</feature>
<dbReference type="Gene3D" id="2.60.120.260">
    <property type="entry name" value="Galactose-binding domain-like"/>
    <property type="match status" value="1"/>
</dbReference>
<feature type="domain" description="Ricin B lectin" evidence="4">
    <location>
        <begin position="643"/>
        <end position="701"/>
    </location>
</feature>
<dbReference type="Pfam" id="PF14200">
    <property type="entry name" value="RicinB_lectin_2"/>
    <property type="match status" value="1"/>
</dbReference>
<dbReference type="GO" id="GO:0004553">
    <property type="term" value="F:hydrolase activity, hydrolyzing O-glycosyl compounds"/>
    <property type="evidence" value="ECO:0007669"/>
    <property type="project" value="InterPro"/>
</dbReference>
<dbReference type="PANTHER" id="PTHR42767:SF1">
    <property type="entry name" value="ENDO-BETA-1,6-GALACTANASE-LIKE DOMAIN-CONTAINING PROTEIN"/>
    <property type="match status" value="1"/>
</dbReference>
<keyword evidence="2" id="KW-0732">Signal</keyword>
<dbReference type="InterPro" id="IPR008979">
    <property type="entry name" value="Galactose-bd-like_sf"/>
</dbReference>
<dbReference type="EMBL" id="JXSX01000001">
    <property type="protein sequence ID" value="KIR66335.1"/>
    <property type="molecule type" value="Genomic_DNA"/>
</dbReference>
<dbReference type="RefSeq" id="WP_043963227.1">
    <property type="nucleotide sequence ID" value="NZ_JXSX01000001.1"/>
</dbReference>
<dbReference type="AlphaFoldDB" id="A0A0D0XA94"/>
<protein>
    <submittedName>
        <fullName evidence="6">F5/8 type C domain protein</fullName>
    </submittedName>
</protein>
<feature type="domain" description="Bacterial Ig-like" evidence="3">
    <location>
        <begin position="706"/>
        <end position="758"/>
    </location>
</feature>
<dbReference type="InterPro" id="IPR011081">
    <property type="entry name" value="Big_4"/>
</dbReference>
<feature type="chain" id="PRO_5005427770" evidence="2">
    <location>
        <begin position="35"/>
        <end position="1078"/>
    </location>
</feature>
<comment type="caution">
    <text evidence="6">The sequence shown here is derived from an EMBL/GenBank/DDBJ whole genome shotgun (WGS) entry which is preliminary data.</text>
</comment>
<feature type="compositionally biased region" description="Low complexity" evidence="1">
    <location>
        <begin position="30"/>
        <end position="59"/>
    </location>
</feature>
<dbReference type="GeneID" id="301305310"/>
<evidence type="ECO:0000313" key="6">
    <source>
        <dbReference type="EMBL" id="KIR66335.1"/>
    </source>
</evidence>
<dbReference type="CDD" id="cd00161">
    <property type="entry name" value="beta-trefoil_Ricin-like"/>
    <property type="match status" value="1"/>
</dbReference>